<sequence>MTITTGERKEALAAAVEQEMASLQARGVRVSGNAFSPVLLVKGDLNVDERQGAELLSGADGRALRAALSAIGWEPQDFCTLATVFGEADPSIADCPQAGEPLPVDMLREAVEALDPEAIVLLDNAAADALRETYADALAIIEDFDTAMLKPGLVAPVLGRRVLALDGFEASLADPAQKQRMWAYLKQLTPLGAPY</sequence>
<organism evidence="1 2">
    <name type="scientific">Collinsella stercoris DSM 13279</name>
    <dbReference type="NCBI Taxonomy" id="445975"/>
    <lineage>
        <taxon>Bacteria</taxon>
        <taxon>Bacillati</taxon>
        <taxon>Actinomycetota</taxon>
        <taxon>Coriobacteriia</taxon>
        <taxon>Coriobacteriales</taxon>
        <taxon>Coriobacteriaceae</taxon>
        <taxon>Collinsella</taxon>
    </lineage>
</organism>
<gene>
    <name evidence="1" type="ORF">COLSTE_00963</name>
</gene>
<dbReference type="AlphaFoldDB" id="B6GA67"/>
<dbReference type="EMBL" id="ABXJ01000055">
    <property type="protein sequence ID" value="EEA90922.1"/>
    <property type="molecule type" value="Genomic_DNA"/>
</dbReference>
<dbReference type="GeneID" id="98002070"/>
<evidence type="ECO:0000313" key="1">
    <source>
        <dbReference type="EMBL" id="EEA90922.1"/>
    </source>
</evidence>
<reference evidence="1 2" key="2">
    <citation type="submission" date="2008-10" db="EMBL/GenBank/DDBJ databases">
        <authorList>
            <person name="Fulton L."/>
            <person name="Clifton S."/>
            <person name="Fulton B."/>
            <person name="Xu J."/>
            <person name="Minx P."/>
            <person name="Pepin K.H."/>
            <person name="Johnson M."/>
            <person name="Thiruvilangam P."/>
            <person name="Bhonagiri V."/>
            <person name="Nash W.E."/>
            <person name="Mardis E.R."/>
            <person name="Wilson R.K."/>
        </authorList>
    </citation>
    <scope>NUCLEOTIDE SEQUENCE [LARGE SCALE GENOMIC DNA]</scope>
    <source>
        <strain evidence="1 2">DSM 13279</strain>
    </source>
</reference>
<proteinExistence type="predicted"/>
<dbReference type="RefSeq" id="WP_006720620.1">
    <property type="nucleotide sequence ID" value="NZ_CP085935.1"/>
</dbReference>
<dbReference type="SUPFAM" id="SSF52141">
    <property type="entry name" value="Uracil-DNA glycosylase-like"/>
    <property type="match status" value="1"/>
</dbReference>
<dbReference type="Gene3D" id="3.40.470.10">
    <property type="entry name" value="Uracil-DNA glycosylase-like domain"/>
    <property type="match status" value="1"/>
</dbReference>
<reference evidence="1 2" key="1">
    <citation type="submission" date="2008-10" db="EMBL/GenBank/DDBJ databases">
        <title>Draft genome sequence of Collinsella stercoris (DSM 13279).</title>
        <authorList>
            <person name="Sudarsanam P."/>
            <person name="Ley R."/>
            <person name="Guruge J."/>
            <person name="Turnbaugh P.J."/>
            <person name="Mahowald M."/>
            <person name="Liep D."/>
            <person name="Gordon J."/>
        </authorList>
    </citation>
    <scope>NUCLEOTIDE SEQUENCE [LARGE SCALE GENOMIC DNA]</scope>
    <source>
        <strain evidence="1 2">DSM 13279</strain>
    </source>
</reference>
<dbReference type="HOGENOM" id="CLU_1425352_0_0_11"/>
<dbReference type="eggNOG" id="ENOG5033X48">
    <property type="taxonomic scope" value="Bacteria"/>
</dbReference>
<comment type="caution">
    <text evidence="1">The sequence shown here is derived from an EMBL/GenBank/DDBJ whole genome shotgun (WGS) entry which is preliminary data.</text>
</comment>
<evidence type="ECO:0000313" key="2">
    <source>
        <dbReference type="Proteomes" id="UP000003560"/>
    </source>
</evidence>
<keyword evidence="2" id="KW-1185">Reference proteome</keyword>
<name>B6GA67_9ACTN</name>
<accession>B6GA67</accession>
<dbReference type="InterPro" id="IPR036895">
    <property type="entry name" value="Uracil-DNA_glycosylase-like_sf"/>
</dbReference>
<dbReference type="STRING" id="445975.COLSTE_00963"/>
<dbReference type="Proteomes" id="UP000003560">
    <property type="component" value="Unassembled WGS sequence"/>
</dbReference>
<dbReference type="OrthoDB" id="3182032at2"/>
<protein>
    <submittedName>
        <fullName evidence="1">Uncharacterized protein</fullName>
    </submittedName>
</protein>